<dbReference type="EMBL" id="HE804045">
    <property type="protein sequence ID" value="CCH34279.1"/>
    <property type="molecule type" value="Genomic_DNA"/>
</dbReference>
<accession>K0KBS0</accession>
<evidence type="ECO:0000313" key="1">
    <source>
        <dbReference type="EMBL" id="CCH34279.1"/>
    </source>
</evidence>
<name>K0KBS0_SACES</name>
<keyword evidence="2" id="KW-1185">Reference proteome</keyword>
<dbReference type="STRING" id="1179773.BN6_70440"/>
<dbReference type="RefSeq" id="WP_015104390.1">
    <property type="nucleotide sequence ID" value="NC_019673.1"/>
</dbReference>
<dbReference type="Proteomes" id="UP000006281">
    <property type="component" value="Chromosome"/>
</dbReference>
<reference evidence="1 2" key="1">
    <citation type="journal article" date="2012" name="BMC Genomics">
        <title>Complete genome sequence of Saccharothrix espanaensis DSM 44229T and comparison to the other completely sequenced Pseudonocardiaceae.</title>
        <authorList>
            <person name="Strobel T."/>
            <person name="Al-Dilaimi A."/>
            <person name="Blom J."/>
            <person name="Gessner A."/>
            <person name="Kalinowski J."/>
            <person name="Luzhetska M."/>
            <person name="Puhler A."/>
            <person name="Szczepanowski R."/>
            <person name="Bechthold A."/>
            <person name="Ruckert C."/>
        </authorList>
    </citation>
    <scope>NUCLEOTIDE SEQUENCE [LARGE SCALE GENOMIC DNA]</scope>
    <source>
        <strain evidence="2">ATCC 51144 / DSM 44229 / JCM 9112 / NBRC 15066 / NRRL 15764</strain>
    </source>
</reference>
<sequence>MPPGPGGLPGGAVPDGAGLREPRVLAFTAAHGSGTAVLTADLTLHAPTSTRAGGYPAVLTITVI</sequence>
<protein>
    <submittedName>
        <fullName evidence="1">Uncharacterized protein</fullName>
    </submittedName>
</protein>
<dbReference type="BioCyc" id="SESP1179773:BN6_RS33980-MONOMER"/>
<proteinExistence type="predicted"/>
<dbReference type="PATRIC" id="fig|1179773.3.peg.7118"/>
<dbReference type="HOGENOM" id="CLU_2865147_0_0_11"/>
<dbReference type="AlphaFoldDB" id="K0KBS0"/>
<dbReference type="KEGG" id="sesp:BN6_70440"/>
<gene>
    <name evidence="1" type="ordered locus">BN6_70440</name>
</gene>
<organism evidence="1 2">
    <name type="scientific">Saccharothrix espanaensis (strain ATCC 51144 / DSM 44229 / JCM 9112 / NBRC 15066 / NRRL 15764)</name>
    <dbReference type="NCBI Taxonomy" id="1179773"/>
    <lineage>
        <taxon>Bacteria</taxon>
        <taxon>Bacillati</taxon>
        <taxon>Actinomycetota</taxon>
        <taxon>Actinomycetes</taxon>
        <taxon>Pseudonocardiales</taxon>
        <taxon>Pseudonocardiaceae</taxon>
        <taxon>Saccharothrix</taxon>
    </lineage>
</organism>
<evidence type="ECO:0000313" key="2">
    <source>
        <dbReference type="Proteomes" id="UP000006281"/>
    </source>
</evidence>